<dbReference type="EMBL" id="AOGW02000008">
    <property type="protein sequence ID" value="EMY62289.1"/>
    <property type="molecule type" value="Genomic_DNA"/>
</dbReference>
<keyword evidence="3" id="KW-1185">Reference proteome</keyword>
<evidence type="ECO:0000313" key="3">
    <source>
        <dbReference type="Proteomes" id="UP000012371"/>
    </source>
</evidence>
<accession>N1VRE8</accession>
<comment type="caution">
    <text evidence="2">The sequence shown here is derived from an EMBL/GenBank/DDBJ whole genome shotgun (WGS) entry which is preliminary data.</text>
</comment>
<organism evidence="2 3">
    <name type="scientific">Leptospira terpstrae serovar Hualin str. LT 11-33 = ATCC 700639</name>
    <dbReference type="NCBI Taxonomy" id="1257025"/>
    <lineage>
        <taxon>Bacteria</taxon>
        <taxon>Pseudomonadati</taxon>
        <taxon>Spirochaetota</taxon>
        <taxon>Spirochaetia</taxon>
        <taxon>Leptospirales</taxon>
        <taxon>Leptospiraceae</taxon>
        <taxon>Leptospira</taxon>
    </lineage>
</organism>
<evidence type="ECO:0000313" key="2">
    <source>
        <dbReference type="EMBL" id="EMY62289.1"/>
    </source>
</evidence>
<evidence type="ECO:0000256" key="1">
    <source>
        <dbReference type="SAM" id="MobiDB-lite"/>
    </source>
</evidence>
<feature type="region of interest" description="Disordered" evidence="1">
    <location>
        <begin position="37"/>
        <end position="56"/>
    </location>
</feature>
<gene>
    <name evidence="2" type="ORF">LEP1GSC203_2390</name>
</gene>
<reference evidence="2" key="1">
    <citation type="submission" date="2013-03" db="EMBL/GenBank/DDBJ databases">
        <authorList>
            <person name="Harkins D.M."/>
            <person name="Durkin A.S."/>
            <person name="Brinkac L.M."/>
            <person name="Haft D.H."/>
            <person name="Selengut J.D."/>
            <person name="Sanka R."/>
            <person name="DePew J."/>
            <person name="Purushe J."/>
            <person name="Hartskeerl R.A."/>
            <person name="Ahmed A."/>
            <person name="van der Linden H."/>
            <person name="Goris M.G.A."/>
            <person name="Vinetz J.M."/>
            <person name="Sutton G.G."/>
            <person name="Nierman W.C."/>
            <person name="Fouts D.E."/>
        </authorList>
    </citation>
    <scope>NUCLEOTIDE SEQUENCE [LARGE SCALE GENOMIC DNA]</scope>
    <source>
        <strain evidence="2">LT 11-33</strain>
    </source>
</reference>
<proteinExistence type="predicted"/>
<sequence>MIKQIAKKYIRNACGYEFNLNTTTPNKKRAVALKREDGKAIQKKGMSVRRSETNRT</sequence>
<dbReference type="Proteomes" id="UP000012371">
    <property type="component" value="Unassembled WGS sequence"/>
</dbReference>
<protein>
    <submittedName>
        <fullName evidence="2">Uncharacterized protein</fullName>
    </submittedName>
</protein>
<dbReference type="AlphaFoldDB" id="N1VRE8"/>
<name>N1VRE8_9LEPT</name>